<name>A0ACB8VPJ9_9TELE</name>
<protein>
    <submittedName>
        <fullName evidence="1">Uncharacterized protein</fullName>
    </submittedName>
</protein>
<organism evidence="1 2">
    <name type="scientific">Scortum barcoo</name>
    <name type="common">barcoo grunter</name>
    <dbReference type="NCBI Taxonomy" id="214431"/>
    <lineage>
        <taxon>Eukaryota</taxon>
        <taxon>Metazoa</taxon>
        <taxon>Chordata</taxon>
        <taxon>Craniata</taxon>
        <taxon>Vertebrata</taxon>
        <taxon>Euteleostomi</taxon>
        <taxon>Actinopterygii</taxon>
        <taxon>Neopterygii</taxon>
        <taxon>Teleostei</taxon>
        <taxon>Neoteleostei</taxon>
        <taxon>Acanthomorphata</taxon>
        <taxon>Eupercaria</taxon>
        <taxon>Centrarchiformes</taxon>
        <taxon>Terapontoidei</taxon>
        <taxon>Terapontidae</taxon>
        <taxon>Scortum</taxon>
    </lineage>
</organism>
<reference evidence="1" key="1">
    <citation type="submission" date="2022-04" db="EMBL/GenBank/DDBJ databases">
        <title>Jade perch genome.</title>
        <authorList>
            <person name="Chao B."/>
        </authorList>
    </citation>
    <scope>NUCLEOTIDE SEQUENCE</scope>
    <source>
        <strain evidence="1">CB-2022</strain>
    </source>
</reference>
<comment type="caution">
    <text evidence="1">The sequence shown here is derived from an EMBL/GenBank/DDBJ whole genome shotgun (WGS) entry which is preliminary data.</text>
</comment>
<keyword evidence="2" id="KW-1185">Reference proteome</keyword>
<evidence type="ECO:0000313" key="2">
    <source>
        <dbReference type="Proteomes" id="UP000831701"/>
    </source>
</evidence>
<gene>
    <name evidence="1" type="ORF">L3Q82_015833</name>
</gene>
<sequence>MQPQAHLGTQVSWSGEAPVGKKNTTEEAGIVSSDEMSVRAGQGSDEVLVSQAVWDYLAAAGRPWLIDFQHKQGMSAGIIRRGERGGCCAVRLQPVEGSRSAGAGVMDGSISSETRKAFIDLCRCARKEMSKQEGGPKRKRALLPCVGVLEPNGEGSLLQPPIPLPRRSQRQQQRFRKPADEEACAMLHEATQRKDLDSSLASHSEAEDNKTCSICMGDIVEKTTLERCGHSFCRSCLDQAFKVKKACPVCRLVYGQLIGNQPANGTMIVERDPDLELPGHEGFGCICIIYSFPPGLQAPEHPNPGVRYPGTDRVAYLPDSPEGNRVLGLLRRAFEQRLIFTIGTSMTTGMQNVITWNDIHHKTSIWGGPRCFGYPDPTYLPEHPNPRVRYSSTSRVAFLPACKEGEKVPKLLRKAFDRRLIFTIRRSATTGLNNVIIWNNIHHNIGGGPQCFGYPDPEYLFRVQEELRLKGVTEDD</sequence>
<dbReference type="Proteomes" id="UP000831701">
    <property type="component" value="Chromosome 19"/>
</dbReference>
<dbReference type="EMBL" id="CM041549">
    <property type="protein sequence ID" value="KAI3357400.1"/>
    <property type="molecule type" value="Genomic_DNA"/>
</dbReference>
<proteinExistence type="predicted"/>
<evidence type="ECO:0000313" key="1">
    <source>
        <dbReference type="EMBL" id="KAI3357400.1"/>
    </source>
</evidence>
<accession>A0ACB8VPJ9</accession>